<dbReference type="SUPFAM" id="SSF53474">
    <property type="entry name" value="alpha/beta-Hydrolases"/>
    <property type="match status" value="1"/>
</dbReference>
<organism evidence="3 4">
    <name type="scientific">Oryzomicrobium terrae</name>
    <dbReference type="NCBI Taxonomy" id="1735038"/>
    <lineage>
        <taxon>Bacteria</taxon>
        <taxon>Pseudomonadati</taxon>
        <taxon>Pseudomonadota</taxon>
        <taxon>Betaproteobacteria</taxon>
        <taxon>Rhodocyclales</taxon>
        <taxon>Rhodocyclaceae</taxon>
        <taxon>Oryzomicrobium</taxon>
    </lineage>
</organism>
<dbReference type="InterPro" id="IPR000073">
    <property type="entry name" value="AB_hydrolase_1"/>
</dbReference>
<evidence type="ECO:0000259" key="2">
    <source>
        <dbReference type="Pfam" id="PF00561"/>
    </source>
</evidence>
<dbReference type="Pfam" id="PF00561">
    <property type="entry name" value="Abhydrolase_1"/>
    <property type="match status" value="1"/>
</dbReference>
<dbReference type="InterPro" id="IPR050266">
    <property type="entry name" value="AB_hydrolase_sf"/>
</dbReference>
<dbReference type="PANTHER" id="PTHR43798">
    <property type="entry name" value="MONOACYLGLYCEROL LIPASE"/>
    <property type="match status" value="1"/>
</dbReference>
<gene>
    <name evidence="3" type="primary">pdhC</name>
    <name evidence="3" type="ORF">OTERR_26630</name>
</gene>
<keyword evidence="3" id="KW-0670">Pyruvate</keyword>
<proteinExistence type="predicted"/>
<accession>A0A5C1EC06</accession>
<dbReference type="InterPro" id="IPR029058">
    <property type="entry name" value="AB_hydrolase_fold"/>
</dbReference>
<dbReference type="Gene3D" id="3.40.50.1820">
    <property type="entry name" value="alpha/beta hydrolase"/>
    <property type="match status" value="1"/>
</dbReference>
<evidence type="ECO:0000313" key="3">
    <source>
        <dbReference type="EMBL" id="QEL66139.1"/>
    </source>
</evidence>
<keyword evidence="4" id="KW-1185">Reference proteome</keyword>
<keyword evidence="1" id="KW-0378">Hydrolase</keyword>
<evidence type="ECO:0000256" key="1">
    <source>
        <dbReference type="ARBA" id="ARBA00022801"/>
    </source>
</evidence>
<dbReference type="GO" id="GO:0016020">
    <property type="term" value="C:membrane"/>
    <property type="evidence" value="ECO:0007669"/>
    <property type="project" value="TreeGrafter"/>
</dbReference>
<dbReference type="GO" id="GO:0016787">
    <property type="term" value="F:hydrolase activity"/>
    <property type="evidence" value="ECO:0007669"/>
    <property type="project" value="UniProtKB-KW"/>
</dbReference>
<dbReference type="PANTHER" id="PTHR43798:SF31">
    <property type="entry name" value="AB HYDROLASE SUPERFAMILY PROTEIN YCLE"/>
    <property type="match status" value="1"/>
</dbReference>
<evidence type="ECO:0000313" key="4">
    <source>
        <dbReference type="Proteomes" id="UP000323671"/>
    </source>
</evidence>
<dbReference type="AlphaFoldDB" id="A0A5C1EC06"/>
<feature type="domain" description="AB hydrolase-1" evidence="2">
    <location>
        <begin position="19"/>
        <end position="246"/>
    </location>
</feature>
<dbReference type="PRINTS" id="PR00111">
    <property type="entry name" value="ABHYDROLASE"/>
</dbReference>
<dbReference type="KEGG" id="otr:OTERR_26630"/>
<protein>
    <submittedName>
        <fullName evidence="3">Pyruvate dehydrogenase E2 component</fullName>
    </submittedName>
</protein>
<dbReference type="EMBL" id="CP022579">
    <property type="protein sequence ID" value="QEL66139.1"/>
    <property type="molecule type" value="Genomic_DNA"/>
</dbReference>
<dbReference type="RefSeq" id="WP_149426101.1">
    <property type="nucleotide sequence ID" value="NZ_CP022579.1"/>
</dbReference>
<sequence>MDISANGVVLACDRRGDGPPVVFLHSLGADHTIWAPQIEILRATHTCVAVDLRGHGGSEVPPGPYTLECLADDVAALIDTLRLPPVSLVGISLGGMVGMTLALRHPAKIARLVLADTTAAYPPEAQAAWPERIRQVEEGGVAPLVPATLERWFTAEVRQARPELVARVGEIVAATATAGYAGCCHAIARMGEEPTLASRLPLIRCPTLVIVGDQDAGTPPAMAEAIAAAIPGARLQVIGGAAHLSNLCCPDYFTTLLQAFLAPPAG</sequence>
<reference evidence="3 4" key="1">
    <citation type="submission" date="2017-07" db="EMBL/GenBank/DDBJ databases">
        <title>Complete genome sequence of Oryzomicrobium terrae TPP412.</title>
        <authorList>
            <person name="Chiu L.-W."/>
            <person name="Lo K.-J."/>
            <person name="Tsai Y.-M."/>
            <person name="Lin S.-S."/>
            <person name="Kuo C.-H."/>
            <person name="Liu C.-T."/>
        </authorList>
    </citation>
    <scope>NUCLEOTIDE SEQUENCE [LARGE SCALE GENOMIC DNA]</scope>
    <source>
        <strain evidence="3 4">TPP412</strain>
    </source>
</reference>
<dbReference type="Proteomes" id="UP000323671">
    <property type="component" value="Chromosome"/>
</dbReference>
<name>A0A5C1EC06_9RHOO</name>